<gene>
    <name evidence="1" type="ORF">OWV82_020663</name>
</gene>
<name>A0ACC1X8S8_MELAZ</name>
<reference evidence="1 2" key="1">
    <citation type="journal article" date="2023" name="Science">
        <title>Complex scaffold remodeling in plant triterpene biosynthesis.</title>
        <authorList>
            <person name="De La Pena R."/>
            <person name="Hodgson H."/>
            <person name="Liu J.C."/>
            <person name="Stephenson M.J."/>
            <person name="Martin A.C."/>
            <person name="Owen C."/>
            <person name="Harkess A."/>
            <person name="Leebens-Mack J."/>
            <person name="Jimenez L.E."/>
            <person name="Osbourn A."/>
            <person name="Sattely E.S."/>
        </authorList>
    </citation>
    <scope>NUCLEOTIDE SEQUENCE [LARGE SCALE GENOMIC DNA]</scope>
    <source>
        <strain evidence="2">cv. JPN11</strain>
        <tissue evidence="1">Leaf</tissue>
    </source>
</reference>
<comment type="caution">
    <text evidence="1">The sequence shown here is derived from an EMBL/GenBank/DDBJ whole genome shotgun (WGS) entry which is preliminary data.</text>
</comment>
<keyword evidence="2" id="KW-1185">Reference proteome</keyword>
<proteinExistence type="predicted"/>
<dbReference type="Proteomes" id="UP001164539">
    <property type="component" value="Chromosome 11"/>
</dbReference>
<organism evidence="1 2">
    <name type="scientific">Melia azedarach</name>
    <name type="common">Chinaberry tree</name>
    <dbReference type="NCBI Taxonomy" id="155640"/>
    <lineage>
        <taxon>Eukaryota</taxon>
        <taxon>Viridiplantae</taxon>
        <taxon>Streptophyta</taxon>
        <taxon>Embryophyta</taxon>
        <taxon>Tracheophyta</taxon>
        <taxon>Spermatophyta</taxon>
        <taxon>Magnoliopsida</taxon>
        <taxon>eudicotyledons</taxon>
        <taxon>Gunneridae</taxon>
        <taxon>Pentapetalae</taxon>
        <taxon>rosids</taxon>
        <taxon>malvids</taxon>
        <taxon>Sapindales</taxon>
        <taxon>Meliaceae</taxon>
        <taxon>Melia</taxon>
    </lineage>
</organism>
<protein>
    <submittedName>
        <fullName evidence="1">UDP-N-acetylenolpyruvoylglucosamine reductase-like</fullName>
    </submittedName>
</protein>
<sequence length="352" mass="39184">MQIINFTRIPSISFSPGHNPHVLLQPARKTSSLMCNHTSFLDDKEQTQNWNGLKFVRSKKLLKDLSTWDIGGPCNYFVEVFDQTQLVSAIRYCNEHSIWYIVIGKGSNCLFDDFGFNGCVILNRIVFLERKERGIYRVGSGFRFNTLGMQCSCEGFTGFEFASGIPGTVGGATYMNAGANGQETADVIDSVDIVTIEGKLQILNRNDLNFGYRSSTFQDMKDLAAIVAVTFQLQESASARRKQQEYLERRRMTQPLGDRTAGSVFQNPSGLGVAAAELIEKAGLKGFRVGGAMVSKVHANFFVNVGGSTSQDMLNLINLVKEKVDQKFSVLLKEEVLYFHPCCNQLSSNRDK</sequence>
<accession>A0ACC1X8S8</accession>
<dbReference type="EMBL" id="CM051404">
    <property type="protein sequence ID" value="KAJ4707093.1"/>
    <property type="molecule type" value="Genomic_DNA"/>
</dbReference>
<evidence type="ECO:0000313" key="1">
    <source>
        <dbReference type="EMBL" id="KAJ4707093.1"/>
    </source>
</evidence>
<evidence type="ECO:0000313" key="2">
    <source>
        <dbReference type="Proteomes" id="UP001164539"/>
    </source>
</evidence>